<dbReference type="Gene3D" id="3.40.50.720">
    <property type="entry name" value="NAD(P)-binding Rossmann-like Domain"/>
    <property type="match status" value="1"/>
</dbReference>
<proteinExistence type="predicted"/>
<accession>A0A5N5T2H2</accession>
<dbReference type="EMBL" id="SEYY01013090">
    <property type="protein sequence ID" value="KAB7500683.1"/>
    <property type="molecule type" value="Genomic_DNA"/>
</dbReference>
<sequence>VVVITGANSGIGKETARELAKRGAVVVLACRNKSAAQEAVKDIRTTTGDGDLIIFDLDLANLSSVKECANKIIEKFQHIDVLINNAGVAYPSDSDVVTSDGYEIHFGVNHLGHFLFTNILLERIKETQGSRIIIVSSSLHKHGVIDFETLSSPEKSKELLKNRKHRNPFYSDSKLCNILHGQELKRRLAGTGTGVYVLFPGFVYTGLFRYSLPKYNWIQKLCFLPIAYLFLRSPKQGAQTSVYCAVSKELNGIPFGILKDCKMAEVLSPLASDESLATQLWNFSASLVEKFS</sequence>
<dbReference type="PRINTS" id="PR00081">
    <property type="entry name" value="GDHRDH"/>
</dbReference>
<name>A0A5N5T2H2_9CRUS</name>
<dbReference type="InterPro" id="IPR036291">
    <property type="entry name" value="NAD(P)-bd_dom_sf"/>
</dbReference>
<dbReference type="CDD" id="cd05327">
    <property type="entry name" value="retinol-DH_like_SDR_c_like"/>
    <property type="match status" value="1"/>
</dbReference>
<dbReference type="SUPFAM" id="SSF51735">
    <property type="entry name" value="NAD(P)-binding Rossmann-fold domains"/>
    <property type="match status" value="1"/>
</dbReference>
<dbReference type="GO" id="GO:0016491">
    <property type="term" value="F:oxidoreductase activity"/>
    <property type="evidence" value="ECO:0007669"/>
    <property type="project" value="UniProtKB-KW"/>
</dbReference>
<dbReference type="InterPro" id="IPR002347">
    <property type="entry name" value="SDR_fam"/>
</dbReference>
<evidence type="ECO:0000313" key="2">
    <source>
        <dbReference type="EMBL" id="KAB7500683.1"/>
    </source>
</evidence>
<evidence type="ECO:0000256" key="1">
    <source>
        <dbReference type="ARBA" id="ARBA00023002"/>
    </source>
</evidence>
<dbReference type="AlphaFoldDB" id="A0A5N5T2H2"/>
<dbReference type="Pfam" id="PF00106">
    <property type="entry name" value="adh_short"/>
    <property type="match status" value="1"/>
</dbReference>
<keyword evidence="3" id="KW-1185">Reference proteome</keyword>
<protein>
    <submittedName>
        <fullName evidence="2">Retinol dehydrogenase 14</fullName>
    </submittedName>
</protein>
<dbReference type="Proteomes" id="UP000326759">
    <property type="component" value="Unassembled WGS sequence"/>
</dbReference>
<dbReference type="OrthoDB" id="191139at2759"/>
<evidence type="ECO:0000313" key="3">
    <source>
        <dbReference type="Proteomes" id="UP000326759"/>
    </source>
</evidence>
<keyword evidence="1" id="KW-0560">Oxidoreductase</keyword>
<comment type="caution">
    <text evidence="2">The sequence shown here is derived from an EMBL/GenBank/DDBJ whole genome shotgun (WGS) entry which is preliminary data.</text>
</comment>
<dbReference type="PANTHER" id="PTHR43157:SF31">
    <property type="entry name" value="PHOSPHATIDYLINOSITOL-GLYCAN BIOSYNTHESIS CLASS F PROTEIN"/>
    <property type="match status" value="1"/>
</dbReference>
<dbReference type="PANTHER" id="PTHR43157">
    <property type="entry name" value="PHOSPHATIDYLINOSITOL-GLYCAN BIOSYNTHESIS CLASS F PROTEIN-RELATED"/>
    <property type="match status" value="1"/>
</dbReference>
<reference evidence="2 3" key="1">
    <citation type="journal article" date="2019" name="PLoS Biol.">
        <title>Sex chromosomes control vertical transmission of feminizing Wolbachia symbionts in an isopod.</title>
        <authorList>
            <person name="Becking T."/>
            <person name="Chebbi M.A."/>
            <person name="Giraud I."/>
            <person name="Moumen B."/>
            <person name="Laverre T."/>
            <person name="Caubet Y."/>
            <person name="Peccoud J."/>
            <person name="Gilbert C."/>
            <person name="Cordaux R."/>
        </authorList>
    </citation>
    <scope>NUCLEOTIDE SEQUENCE [LARGE SCALE GENOMIC DNA]</scope>
    <source>
        <strain evidence="2">ANa2</strain>
        <tissue evidence="2">Whole body excluding digestive tract and cuticle</tissue>
    </source>
</reference>
<organism evidence="2 3">
    <name type="scientific">Armadillidium nasatum</name>
    <dbReference type="NCBI Taxonomy" id="96803"/>
    <lineage>
        <taxon>Eukaryota</taxon>
        <taxon>Metazoa</taxon>
        <taxon>Ecdysozoa</taxon>
        <taxon>Arthropoda</taxon>
        <taxon>Crustacea</taxon>
        <taxon>Multicrustacea</taxon>
        <taxon>Malacostraca</taxon>
        <taxon>Eumalacostraca</taxon>
        <taxon>Peracarida</taxon>
        <taxon>Isopoda</taxon>
        <taxon>Oniscidea</taxon>
        <taxon>Crinocheta</taxon>
        <taxon>Armadillidiidae</taxon>
        <taxon>Armadillidium</taxon>
    </lineage>
</organism>
<gene>
    <name evidence="2" type="primary">Rdh14</name>
    <name evidence="2" type="ORF">Anas_09027</name>
</gene>
<feature type="non-terminal residue" evidence="2">
    <location>
        <position position="1"/>
    </location>
</feature>